<dbReference type="Proteomes" id="UP000008141">
    <property type="component" value="Unassembled WGS sequence"/>
</dbReference>
<dbReference type="OrthoDB" id="10559049at2759"/>
<dbReference type="KEGG" id="cvr:CHLNCDRAFT_140942"/>
<dbReference type="EMBL" id="GL433837">
    <property type="protein sequence ID" value="EFN58947.1"/>
    <property type="molecule type" value="Genomic_DNA"/>
</dbReference>
<keyword evidence="2" id="KW-1185">Reference proteome</keyword>
<sequence length="237" mass="24303">MSACSQCTAGSASLQKVSGGGLACGKACNLPGCLTCSDSVTCAKCAEGFHAVNAGAKCKLPDCTWTLNRTSTPPLPDGGFRASGAGCRAGFTDVGLAFDLPFIRATGCPEPTNLARDPSGLWLAYGGACSQVVPPLPSGYRITPPWNASVTITSLLITNWSPNATLPFIVRFTTPTGATLDVVVPRGSAKGKAWSLPAQGLTIPAASPDTPPLTPGYTVELLAFPRDTPSRTAWAAM</sequence>
<evidence type="ECO:0000313" key="2">
    <source>
        <dbReference type="Proteomes" id="UP000008141"/>
    </source>
</evidence>
<evidence type="ECO:0000313" key="1">
    <source>
        <dbReference type="EMBL" id="EFN58947.1"/>
    </source>
</evidence>
<protein>
    <submittedName>
        <fullName evidence="1">Uncharacterized protein</fullName>
    </submittedName>
</protein>
<name>E1Z6K3_CHLVA</name>
<proteinExistence type="predicted"/>
<dbReference type="InParanoid" id="E1Z6K3"/>
<dbReference type="RefSeq" id="XP_005851049.1">
    <property type="nucleotide sequence ID" value="XM_005850987.1"/>
</dbReference>
<gene>
    <name evidence="1" type="ORF">CHLNCDRAFT_140942</name>
</gene>
<dbReference type="AlphaFoldDB" id="E1Z6K3"/>
<organism evidence="2">
    <name type="scientific">Chlorella variabilis</name>
    <name type="common">Green alga</name>
    <dbReference type="NCBI Taxonomy" id="554065"/>
    <lineage>
        <taxon>Eukaryota</taxon>
        <taxon>Viridiplantae</taxon>
        <taxon>Chlorophyta</taxon>
        <taxon>core chlorophytes</taxon>
        <taxon>Trebouxiophyceae</taxon>
        <taxon>Chlorellales</taxon>
        <taxon>Chlorellaceae</taxon>
        <taxon>Chlorella clade</taxon>
        <taxon>Chlorella</taxon>
    </lineage>
</organism>
<reference evidence="1 2" key="1">
    <citation type="journal article" date="2010" name="Plant Cell">
        <title>The Chlorella variabilis NC64A genome reveals adaptation to photosymbiosis, coevolution with viruses, and cryptic sex.</title>
        <authorList>
            <person name="Blanc G."/>
            <person name="Duncan G."/>
            <person name="Agarkova I."/>
            <person name="Borodovsky M."/>
            <person name="Gurnon J."/>
            <person name="Kuo A."/>
            <person name="Lindquist E."/>
            <person name="Lucas S."/>
            <person name="Pangilinan J."/>
            <person name="Polle J."/>
            <person name="Salamov A."/>
            <person name="Terry A."/>
            <person name="Yamada T."/>
            <person name="Dunigan D.D."/>
            <person name="Grigoriev I.V."/>
            <person name="Claverie J.M."/>
            <person name="Van Etten J.L."/>
        </authorList>
    </citation>
    <scope>NUCLEOTIDE SEQUENCE [LARGE SCALE GENOMIC DNA]</scope>
    <source>
        <strain evidence="1 2">NC64A</strain>
    </source>
</reference>
<dbReference type="GeneID" id="17358013"/>
<accession>E1Z6K3</accession>